<dbReference type="AlphaFoldDB" id="D6YT48"/>
<keyword evidence="3" id="KW-1185">Reference proteome</keyword>
<feature type="transmembrane region" description="Helical" evidence="1">
    <location>
        <begin position="7"/>
        <end position="31"/>
    </location>
</feature>
<dbReference type="KEGG" id="wch:wcw_1906"/>
<evidence type="ECO:0000313" key="2">
    <source>
        <dbReference type="EMBL" id="ADI39243.1"/>
    </source>
</evidence>
<gene>
    <name evidence="2" type="ordered locus">wcw_1906</name>
</gene>
<dbReference type="HOGENOM" id="CLU_1137190_0_0_0"/>
<proteinExistence type="predicted"/>
<keyword evidence="1" id="KW-0812">Transmembrane</keyword>
<name>D6YT48_WADCW</name>
<dbReference type="Proteomes" id="UP000001505">
    <property type="component" value="Chromosome"/>
</dbReference>
<evidence type="ECO:0000256" key="1">
    <source>
        <dbReference type="SAM" id="Phobius"/>
    </source>
</evidence>
<dbReference type="eggNOG" id="COG4967">
    <property type="taxonomic scope" value="Bacteria"/>
</dbReference>
<reference evidence="2 3" key="1">
    <citation type="journal article" date="2010" name="PLoS ONE">
        <title>The Waddlia genome: a window into chlamydial biology.</title>
        <authorList>
            <person name="Bertelli C."/>
            <person name="Collyn F."/>
            <person name="Croxatto A."/>
            <person name="Ruckert C."/>
            <person name="Polkinghorne A."/>
            <person name="Kebbi-Beghdadi C."/>
            <person name="Goesmann A."/>
            <person name="Vaughan L."/>
            <person name="Greub G."/>
        </authorList>
    </citation>
    <scope>NUCLEOTIDE SEQUENCE [LARGE SCALE GENOMIC DNA]</scope>
    <source>
        <strain evidence="3">ATCC VR-1470 / WSU 86-1044</strain>
    </source>
</reference>
<keyword evidence="1" id="KW-0472">Membrane</keyword>
<keyword evidence="1" id="KW-1133">Transmembrane helix</keyword>
<evidence type="ECO:0000313" key="3">
    <source>
        <dbReference type="Proteomes" id="UP000001505"/>
    </source>
</evidence>
<sequence>MIVRRRFLTMLELLISMTLTAMILGVLTYFYHEMTLMGAALDRQQEKNFEERYVEHRLGTVLPHTIAPSEKNKDFHFFTSTSAAAISMAGSPSLVFVFDNCVQSDKEMAYLVIGRIMLDSQGRLLLVTWPSEKRWVENEPIPQSYEVLMKGVKELSFSFFVPPIKGKIDLKTGNPRKEEEPDPFEGSRGSWISEWKAEWRQLPAMIRMRVVVEADGKDKVLLYAFPFPHVKESITYNN</sequence>
<organism evidence="2 3">
    <name type="scientific">Waddlia chondrophila (strain ATCC VR-1470 / WSU 86-1044)</name>
    <dbReference type="NCBI Taxonomy" id="716544"/>
    <lineage>
        <taxon>Bacteria</taxon>
        <taxon>Pseudomonadati</taxon>
        <taxon>Chlamydiota</taxon>
        <taxon>Chlamydiia</taxon>
        <taxon>Parachlamydiales</taxon>
        <taxon>Waddliaceae</taxon>
        <taxon>Waddlia</taxon>
    </lineage>
</organism>
<dbReference type="STRING" id="716544.wcw_1906"/>
<accession>D6YT48</accession>
<dbReference type="RefSeq" id="WP_013182936.1">
    <property type="nucleotide sequence ID" value="NC_014225.1"/>
</dbReference>
<protein>
    <submittedName>
        <fullName evidence="2">Putative membrane protein</fullName>
    </submittedName>
</protein>
<dbReference type="OrthoDB" id="21938at2"/>
<dbReference type="EMBL" id="CP001928">
    <property type="protein sequence ID" value="ADI39243.1"/>
    <property type="molecule type" value="Genomic_DNA"/>
</dbReference>